<organism evidence="2 3">
    <name type="scientific">Halogeometricum pallidum JCM 14848</name>
    <dbReference type="NCBI Taxonomy" id="1227487"/>
    <lineage>
        <taxon>Archaea</taxon>
        <taxon>Methanobacteriati</taxon>
        <taxon>Methanobacteriota</taxon>
        <taxon>Stenosarchaea group</taxon>
        <taxon>Halobacteria</taxon>
        <taxon>Halobacteriales</taxon>
        <taxon>Haloferacaceae</taxon>
        <taxon>Halogeometricum</taxon>
    </lineage>
</organism>
<dbReference type="AlphaFoldDB" id="M0D5S9"/>
<dbReference type="InterPro" id="IPR046739">
    <property type="entry name" value="DUF6789"/>
</dbReference>
<dbReference type="eggNOG" id="arCOG06357">
    <property type="taxonomic scope" value="Archaea"/>
</dbReference>
<keyword evidence="1" id="KW-0472">Membrane</keyword>
<dbReference type="RefSeq" id="WP_008386476.1">
    <property type="nucleotide sequence ID" value="NZ_AOIV01000024.1"/>
</dbReference>
<dbReference type="Pfam" id="PF20587">
    <property type="entry name" value="DUF6789"/>
    <property type="match status" value="1"/>
</dbReference>
<feature type="transmembrane region" description="Helical" evidence="1">
    <location>
        <begin position="133"/>
        <end position="150"/>
    </location>
</feature>
<comment type="caution">
    <text evidence="2">The sequence shown here is derived from an EMBL/GenBank/DDBJ whole genome shotgun (WGS) entry which is preliminary data.</text>
</comment>
<evidence type="ECO:0000256" key="1">
    <source>
        <dbReference type="SAM" id="Phobius"/>
    </source>
</evidence>
<name>M0D5S9_HALPD</name>
<reference evidence="2 3" key="1">
    <citation type="journal article" date="2014" name="PLoS Genet.">
        <title>Phylogenetically driven sequencing of extremely halophilic archaea reveals strategies for static and dynamic osmo-response.</title>
        <authorList>
            <person name="Becker E.A."/>
            <person name="Seitzer P.M."/>
            <person name="Tritt A."/>
            <person name="Larsen D."/>
            <person name="Krusor M."/>
            <person name="Yao A.I."/>
            <person name="Wu D."/>
            <person name="Madern D."/>
            <person name="Eisen J.A."/>
            <person name="Darling A.E."/>
            <person name="Facciotti M.T."/>
        </authorList>
    </citation>
    <scope>NUCLEOTIDE SEQUENCE [LARGE SCALE GENOMIC DNA]</scope>
    <source>
        <strain evidence="2 3">JCM 14848</strain>
    </source>
</reference>
<feature type="transmembrane region" description="Helical" evidence="1">
    <location>
        <begin position="52"/>
        <end position="79"/>
    </location>
</feature>
<gene>
    <name evidence="2" type="ORF">C474_10356</name>
</gene>
<dbReference type="OrthoDB" id="204680at2157"/>
<keyword evidence="3" id="KW-1185">Reference proteome</keyword>
<dbReference type="Proteomes" id="UP000011513">
    <property type="component" value="Unassembled WGS sequence"/>
</dbReference>
<dbReference type="EMBL" id="AOIV01000024">
    <property type="protein sequence ID" value="ELZ30856.1"/>
    <property type="molecule type" value="Genomic_DNA"/>
</dbReference>
<evidence type="ECO:0008006" key="4">
    <source>
        <dbReference type="Google" id="ProtNLM"/>
    </source>
</evidence>
<proteinExistence type="predicted"/>
<sequence>MSTETATQTVESTSNDDWQSGVAAGLLGGVAMGALMAVQMPGVLEVAIPSMYFLAGVLAGFTVHLAHAAVLGIGFAAVAATRPELSTGRSIALGVAYGVVLWAVLAVLLMPVWLSAVGSPAHPSLPNINPASLVAHVVYGAVLGATYPAVRRRR</sequence>
<dbReference type="PATRIC" id="fig|1227487.5.peg.2091"/>
<accession>M0D5S9</accession>
<feature type="transmembrane region" description="Helical" evidence="1">
    <location>
        <begin position="21"/>
        <end position="40"/>
    </location>
</feature>
<evidence type="ECO:0000313" key="2">
    <source>
        <dbReference type="EMBL" id="ELZ30856.1"/>
    </source>
</evidence>
<keyword evidence="1" id="KW-0812">Transmembrane</keyword>
<feature type="transmembrane region" description="Helical" evidence="1">
    <location>
        <begin position="91"/>
        <end position="113"/>
    </location>
</feature>
<dbReference type="InParanoid" id="M0D5S9"/>
<evidence type="ECO:0000313" key="3">
    <source>
        <dbReference type="Proteomes" id="UP000011513"/>
    </source>
</evidence>
<keyword evidence="1" id="KW-1133">Transmembrane helix</keyword>
<protein>
    <recommendedName>
        <fullName evidence="4">Histidine kinase</fullName>
    </recommendedName>
</protein>